<dbReference type="EMBL" id="SORL01000007">
    <property type="protein sequence ID" value="TDY64564.1"/>
    <property type="molecule type" value="Genomic_DNA"/>
</dbReference>
<protein>
    <recommendedName>
        <fullName evidence="3">Immunity protein 30 domain-containing protein</fullName>
    </recommendedName>
</protein>
<accession>A0A4R8MGC9</accession>
<evidence type="ECO:0000313" key="1">
    <source>
        <dbReference type="EMBL" id="TDY64564.1"/>
    </source>
</evidence>
<sequence>MTKEEILDKLEDLILKAHKSGDKYDFIDEAYDLTDEIEEHENNHDFVEPILKLIEKSPNIDFGGPGPLGSFIEQHYKKGYEDILVDSLNRKPTEYTIHLLHRLMNDKTNSKRNEYLNILKSIAGNQNLGKEITENAKEILTYFT</sequence>
<organism evidence="1 2">
    <name type="scientific">Algibacter lectus</name>
    <dbReference type="NCBI Taxonomy" id="221126"/>
    <lineage>
        <taxon>Bacteria</taxon>
        <taxon>Pseudomonadati</taxon>
        <taxon>Bacteroidota</taxon>
        <taxon>Flavobacteriia</taxon>
        <taxon>Flavobacteriales</taxon>
        <taxon>Flavobacteriaceae</taxon>
        <taxon>Algibacter</taxon>
    </lineage>
</organism>
<reference evidence="1 2" key="1">
    <citation type="submission" date="2019-03" db="EMBL/GenBank/DDBJ databases">
        <title>Genomic Encyclopedia of Type Strains, Phase III (KMG-III): the genomes of soil and plant-associated and newly described type strains.</title>
        <authorList>
            <person name="Whitman W."/>
        </authorList>
    </citation>
    <scope>NUCLEOTIDE SEQUENCE [LARGE SCALE GENOMIC DNA]</scope>
    <source>
        <strain evidence="1 2">CECT 8301</strain>
    </source>
</reference>
<dbReference type="RefSeq" id="WP_133966854.1">
    <property type="nucleotide sequence ID" value="NZ_SORL01000007.1"/>
</dbReference>
<dbReference type="Proteomes" id="UP000294824">
    <property type="component" value="Unassembled WGS sequence"/>
</dbReference>
<proteinExistence type="predicted"/>
<name>A0A4R8MGC9_9FLAO</name>
<keyword evidence="2" id="KW-1185">Reference proteome</keyword>
<dbReference type="AlphaFoldDB" id="A0A4R8MGC9"/>
<comment type="caution">
    <text evidence="1">The sequence shown here is derived from an EMBL/GenBank/DDBJ whole genome shotgun (WGS) entry which is preliminary data.</text>
</comment>
<evidence type="ECO:0008006" key="3">
    <source>
        <dbReference type="Google" id="ProtNLM"/>
    </source>
</evidence>
<evidence type="ECO:0000313" key="2">
    <source>
        <dbReference type="Proteomes" id="UP000294824"/>
    </source>
</evidence>
<gene>
    <name evidence="1" type="ORF">DFQ06_1476</name>
</gene>